<dbReference type="PROSITE" id="PS50005">
    <property type="entry name" value="TPR"/>
    <property type="match status" value="1"/>
</dbReference>
<proteinExistence type="predicted"/>
<dbReference type="InterPro" id="IPR019734">
    <property type="entry name" value="TPR_rpt"/>
</dbReference>
<evidence type="ECO:0000313" key="2">
    <source>
        <dbReference type="EMBL" id="MER2491761.1"/>
    </source>
</evidence>
<protein>
    <submittedName>
        <fullName evidence="2">2OG-Fe(II) oxygenase</fullName>
    </submittedName>
</protein>
<comment type="caution">
    <text evidence="2">The sequence shown here is derived from an EMBL/GenBank/DDBJ whole genome shotgun (WGS) entry which is preliminary data.</text>
</comment>
<dbReference type="InterPro" id="IPR011990">
    <property type="entry name" value="TPR-like_helical_dom_sf"/>
</dbReference>
<evidence type="ECO:0000313" key="3">
    <source>
        <dbReference type="Proteomes" id="UP001467690"/>
    </source>
</evidence>
<dbReference type="Proteomes" id="UP001467690">
    <property type="component" value="Unassembled WGS sequence"/>
</dbReference>
<reference evidence="2 3" key="1">
    <citation type="submission" date="2024-06" db="EMBL/GenBank/DDBJ databases">
        <authorList>
            <person name="Chen R.Y."/>
        </authorList>
    </citation>
    <scope>NUCLEOTIDE SEQUENCE [LARGE SCALE GENOMIC DNA]</scope>
    <source>
        <strain evidence="2 3">D2</strain>
    </source>
</reference>
<dbReference type="SUPFAM" id="SSF48452">
    <property type="entry name" value="TPR-like"/>
    <property type="match status" value="1"/>
</dbReference>
<dbReference type="RefSeq" id="WP_350401342.1">
    <property type="nucleotide sequence ID" value="NZ_JBELOE010000150.1"/>
</dbReference>
<dbReference type="SMART" id="SM00028">
    <property type="entry name" value="TPR"/>
    <property type="match status" value="1"/>
</dbReference>
<accession>A0ABV1RFP7</accession>
<feature type="repeat" description="TPR" evidence="1">
    <location>
        <begin position="37"/>
        <end position="70"/>
    </location>
</feature>
<dbReference type="Pfam" id="PF13759">
    <property type="entry name" value="2OG-FeII_Oxy_5"/>
    <property type="match status" value="1"/>
</dbReference>
<sequence>MQLNKLLQQAQQDIQNGHIERAINQLNVFIESDSSKFEVWKLLGYAYHQAQLEPEAAKALQQALKLKPNDYDSAMAYAQSRYLAGFDAQDAFLQVIKIAPTDLNALRGYASALVADQQVDKADAILSAVLRDCPDWLDGHKLLTTQRYTSGKTQTVTHSYQQACRAQPQNLHLWLAWYQATAQIKDWSRALQIIQQAEKYFANNIELKVARTFIASESGDDKLAENLFIQTANINHVVRDMAYLRFCLKKGDISKAEKVALTYVNTESAAVFWPYLTLIWRLQDNTKAQWLDNPALIKSYDIDLTAKQMAELGATLRHLHTASAPFAEQSVRGGTQTNQNLFLRHEPIIRQLKHSIERQICRYNQELPLLDADHPLNTANREQIKNGMIQFSGSWSVRLQAQGFNVSHTHPLGWISSALYIDLPKKTEMGTPPAGWLKFGTPPPELNIELDPVNTIEPKIGRLVLFPSYSWHSTVPFNEGERLVVAFDVARTNKRIN</sequence>
<keyword evidence="1" id="KW-0802">TPR repeat</keyword>
<organism evidence="2 3">
    <name type="scientific">Catenovulum sediminis</name>
    <dbReference type="NCBI Taxonomy" id="1740262"/>
    <lineage>
        <taxon>Bacteria</taxon>
        <taxon>Pseudomonadati</taxon>
        <taxon>Pseudomonadota</taxon>
        <taxon>Gammaproteobacteria</taxon>
        <taxon>Alteromonadales</taxon>
        <taxon>Alteromonadaceae</taxon>
        <taxon>Catenovulum</taxon>
    </lineage>
</organism>
<evidence type="ECO:0000256" key="1">
    <source>
        <dbReference type="PROSITE-ProRule" id="PRU00339"/>
    </source>
</evidence>
<name>A0ABV1RFP7_9ALTE</name>
<gene>
    <name evidence="2" type="ORF">ABS311_07680</name>
</gene>
<dbReference type="EMBL" id="JBELOE010000150">
    <property type="protein sequence ID" value="MER2491761.1"/>
    <property type="molecule type" value="Genomic_DNA"/>
</dbReference>
<dbReference type="Gene3D" id="1.25.40.10">
    <property type="entry name" value="Tetratricopeptide repeat domain"/>
    <property type="match status" value="2"/>
</dbReference>
<dbReference type="Gene3D" id="2.60.120.620">
    <property type="entry name" value="q2cbj1_9rhob like domain"/>
    <property type="match status" value="1"/>
</dbReference>
<dbReference type="InterPro" id="IPR012668">
    <property type="entry name" value="CHP02466"/>
</dbReference>
<keyword evidence="3" id="KW-1185">Reference proteome</keyword>